<evidence type="ECO:0000256" key="2">
    <source>
        <dbReference type="ARBA" id="ARBA00022837"/>
    </source>
</evidence>
<comment type="caution">
    <text evidence="5">The sequence shown here is derived from an EMBL/GenBank/DDBJ whole genome shotgun (WGS) entry which is preliminary data.</text>
</comment>
<dbReference type="InterPro" id="IPR018502">
    <property type="entry name" value="Annexin_repeat"/>
</dbReference>
<dbReference type="PANTHER" id="PTHR10502:SF196">
    <property type="entry name" value="ANNEXIN D4"/>
    <property type="match status" value="1"/>
</dbReference>
<evidence type="ECO:0000256" key="3">
    <source>
        <dbReference type="ARBA" id="ARBA00023216"/>
    </source>
</evidence>
<accession>A0A438G4L4</accession>
<dbReference type="Pfam" id="PF00191">
    <property type="entry name" value="Annexin"/>
    <property type="match status" value="1"/>
</dbReference>
<dbReference type="Gene3D" id="1.10.220.10">
    <property type="entry name" value="Annexin"/>
    <property type="match status" value="1"/>
</dbReference>
<dbReference type="PANTHER" id="PTHR10502">
    <property type="entry name" value="ANNEXIN"/>
    <property type="match status" value="1"/>
</dbReference>
<dbReference type="FunFam" id="1.10.220.10:FF:000014">
    <property type="entry name" value="annexin D4"/>
    <property type="match status" value="1"/>
</dbReference>
<gene>
    <name evidence="5" type="ORF">CK203_065836</name>
</gene>
<keyword evidence="1" id="KW-0677">Repeat</keyword>
<evidence type="ECO:0000256" key="4">
    <source>
        <dbReference type="ARBA" id="ARBA00023302"/>
    </source>
</evidence>
<reference evidence="5 6" key="1">
    <citation type="journal article" date="2018" name="PLoS Genet.">
        <title>Population sequencing reveals clonal diversity and ancestral inbreeding in the grapevine cultivar Chardonnay.</title>
        <authorList>
            <person name="Roach M.J."/>
            <person name="Johnson D.L."/>
            <person name="Bohlmann J."/>
            <person name="van Vuuren H.J."/>
            <person name="Jones S.J."/>
            <person name="Pretorius I.S."/>
            <person name="Schmidt S.A."/>
            <person name="Borneman A.R."/>
        </authorList>
    </citation>
    <scope>NUCLEOTIDE SEQUENCE [LARGE SCALE GENOMIC DNA]</scope>
    <source>
        <strain evidence="6">cv. Chardonnay</strain>
        <tissue evidence="5">Leaf</tissue>
    </source>
</reference>
<organism evidence="5 6">
    <name type="scientific">Vitis vinifera</name>
    <name type="common">Grape</name>
    <dbReference type="NCBI Taxonomy" id="29760"/>
    <lineage>
        <taxon>Eukaryota</taxon>
        <taxon>Viridiplantae</taxon>
        <taxon>Streptophyta</taxon>
        <taxon>Embryophyta</taxon>
        <taxon>Tracheophyta</taxon>
        <taxon>Spermatophyta</taxon>
        <taxon>Magnoliopsida</taxon>
        <taxon>eudicotyledons</taxon>
        <taxon>Gunneridae</taxon>
        <taxon>Pentapetalae</taxon>
        <taxon>rosids</taxon>
        <taxon>Vitales</taxon>
        <taxon>Vitaceae</taxon>
        <taxon>Viteae</taxon>
        <taxon>Vitis</taxon>
    </lineage>
</organism>
<evidence type="ECO:0008006" key="7">
    <source>
        <dbReference type="Google" id="ProtNLM"/>
    </source>
</evidence>
<evidence type="ECO:0000256" key="1">
    <source>
        <dbReference type="ARBA" id="ARBA00022737"/>
    </source>
</evidence>
<name>A0A438G4L4_VITVI</name>
<sequence>MKANATENEKEALSRVIVTQANVDMKDIAEEYDRQYKTPPTQKIEDVALGNYKDFLVRLVQRALPKGSD</sequence>
<dbReference type="EMBL" id="QGNW01000600">
    <property type="protein sequence ID" value="RVW67152.1"/>
    <property type="molecule type" value="Genomic_DNA"/>
</dbReference>
<protein>
    <recommendedName>
        <fullName evidence="7">Annexin D4</fullName>
    </recommendedName>
</protein>
<dbReference type="GO" id="GO:0005509">
    <property type="term" value="F:calcium ion binding"/>
    <property type="evidence" value="ECO:0007669"/>
    <property type="project" value="InterPro"/>
</dbReference>
<keyword evidence="2" id="KW-0106">Calcium</keyword>
<keyword evidence="4" id="KW-0111">Calcium/phospholipid-binding</keyword>
<dbReference type="GO" id="GO:0005544">
    <property type="term" value="F:calcium-dependent phospholipid binding"/>
    <property type="evidence" value="ECO:0007669"/>
    <property type="project" value="UniProtKB-KW"/>
</dbReference>
<dbReference type="GO" id="GO:0006950">
    <property type="term" value="P:response to stress"/>
    <property type="evidence" value="ECO:0007669"/>
    <property type="project" value="UniProtKB-ARBA"/>
</dbReference>
<evidence type="ECO:0000313" key="6">
    <source>
        <dbReference type="Proteomes" id="UP000288805"/>
    </source>
</evidence>
<keyword evidence="3" id="KW-0041">Annexin</keyword>
<evidence type="ECO:0000313" key="5">
    <source>
        <dbReference type="EMBL" id="RVW67152.1"/>
    </source>
</evidence>
<proteinExistence type="predicted"/>
<dbReference type="AlphaFoldDB" id="A0A438G4L4"/>
<dbReference type="Proteomes" id="UP000288805">
    <property type="component" value="Unassembled WGS sequence"/>
</dbReference>
<dbReference type="SUPFAM" id="SSF47874">
    <property type="entry name" value="Annexin"/>
    <property type="match status" value="1"/>
</dbReference>
<dbReference type="InterPro" id="IPR037104">
    <property type="entry name" value="Annexin_sf"/>
</dbReference>